<keyword evidence="15" id="KW-1185">Reference proteome</keyword>
<evidence type="ECO:0000256" key="7">
    <source>
        <dbReference type="ARBA" id="ARBA00023077"/>
    </source>
</evidence>
<evidence type="ECO:0000256" key="5">
    <source>
        <dbReference type="ARBA" id="ARBA00022692"/>
    </source>
</evidence>
<reference evidence="14 15" key="1">
    <citation type="submission" date="2024-09" db="EMBL/GenBank/DDBJ databases">
        <authorList>
            <consortium name="All-Russian atlas of soil microorganisms"/>
            <consortium name="as a basis for the search for new antimicrobial producers and enzymes with unique properties"/>
            <person name="Sokolova E.A."/>
            <person name="Voronina E.N."/>
        </authorList>
    </citation>
    <scope>NUCLEOTIDE SEQUENCE [LARGE SCALE GENOMIC DNA]</scope>
    <source>
        <strain evidence="14 15">AF-22b-331.1</strain>
    </source>
</reference>
<dbReference type="Pfam" id="PF00593">
    <property type="entry name" value="TonB_dep_Rec_b-barrel"/>
    <property type="match status" value="1"/>
</dbReference>
<accession>A0ABW7CVE2</accession>
<evidence type="ECO:0000256" key="4">
    <source>
        <dbReference type="ARBA" id="ARBA00022496"/>
    </source>
</evidence>
<dbReference type="EMBL" id="JBHGCJ010000004">
    <property type="protein sequence ID" value="MFG6108937.1"/>
    <property type="molecule type" value="Genomic_DNA"/>
</dbReference>
<evidence type="ECO:0000256" key="11">
    <source>
        <dbReference type="RuleBase" id="RU003357"/>
    </source>
</evidence>
<dbReference type="InterPro" id="IPR039426">
    <property type="entry name" value="TonB-dep_rcpt-like"/>
</dbReference>
<feature type="domain" description="Secretin/TonB short N-terminal" evidence="13">
    <location>
        <begin position="55"/>
        <end position="108"/>
    </location>
</feature>
<dbReference type="RefSeq" id="WP_394162426.1">
    <property type="nucleotide sequence ID" value="NZ_JBHGCJ010000004.1"/>
</dbReference>
<evidence type="ECO:0000256" key="1">
    <source>
        <dbReference type="ARBA" id="ARBA00004571"/>
    </source>
</evidence>
<keyword evidence="8 10" id="KW-0472">Membrane</keyword>
<keyword evidence="3 10" id="KW-1134">Transmembrane beta strand</keyword>
<dbReference type="Gene3D" id="3.55.50.30">
    <property type="match status" value="1"/>
</dbReference>
<dbReference type="InterPro" id="IPR011662">
    <property type="entry name" value="Secretin/TonB_short_N"/>
</dbReference>
<keyword evidence="5 10" id="KW-0812">Transmembrane</keyword>
<keyword evidence="7 11" id="KW-0798">TonB box</keyword>
<keyword evidence="9 10" id="KW-0998">Cell outer membrane</keyword>
<evidence type="ECO:0000256" key="9">
    <source>
        <dbReference type="ARBA" id="ARBA00023237"/>
    </source>
</evidence>
<dbReference type="Proteomes" id="UP001605261">
    <property type="component" value="Unassembled WGS sequence"/>
</dbReference>
<keyword evidence="14" id="KW-0675">Receptor</keyword>
<keyword evidence="6" id="KW-0408">Iron</keyword>
<keyword evidence="4" id="KW-0410">Iron transport</keyword>
<evidence type="ECO:0000256" key="2">
    <source>
        <dbReference type="ARBA" id="ARBA00022448"/>
    </source>
</evidence>
<proteinExistence type="inferred from homology"/>
<evidence type="ECO:0000313" key="14">
    <source>
        <dbReference type="EMBL" id="MFG6108937.1"/>
    </source>
</evidence>
<protein>
    <submittedName>
        <fullName evidence="14">TonB-dependent receptor</fullName>
    </submittedName>
</protein>
<comment type="similarity">
    <text evidence="10 11">Belongs to the TonB-dependent receptor family.</text>
</comment>
<evidence type="ECO:0000256" key="6">
    <source>
        <dbReference type="ARBA" id="ARBA00023004"/>
    </source>
</evidence>
<feature type="chain" id="PRO_5046874237" evidence="12">
    <location>
        <begin position="31"/>
        <end position="1119"/>
    </location>
</feature>
<name>A0ABW7CVE2_9GAMM</name>
<dbReference type="PANTHER" id="PTHR47234">
    <property type="match status" value="1"/>
</dbReference>
<sequence>MRSYKLQPLARAIRGGLMVSVLGMVMPALAQQASFDIAGGRIEEALPEFARQAGIQIISPAVGDRENAVAVAALKGQMDARQALGQLLAGTGLSVASDDGRTITLRADRPLLAALGSSGLLATQAAAPVAVADTQAPQPARDAPVTLDSVTVVGTQIKGAKSAALLPVATLQAEQIEATGAVSGDELYRSIPQMGDVSFSGTNGGNSSNYARGDIASVNLRGLGVGNTLLLINGRRTVVHPTSQADGNLVPVLTYNANTIPVANLRRVEVLLDGAAAIYGTDAVAGVVNNVLRDDVDGGTISVQRGIGEGTNLRDLGINGLVGRNSEDLRSNITLAFNYYSTTGLNSLDQDWTRSADRAPDFVGTAFEGLSGTDNRNSNSPWGNFTAIGPRVRQGTTFLTTAAGAFHVQPGTNEGCNASLGQGLCVQSGSKATAGADRNLLDNQQAQFPLSITPDVRRVNLFLTGKHDFDNGITAFGEAGWYQSEARSLQSGVNTIAALPMTVAASNYWNPFGATRLPDGSVNPNRLANLNVAAGGIPVSISSYRFERPTQIEVKNTQLRALGGLRGFHFGFDWETAALYSRAKVVDTQDAVSMTLFQQALADSTSAAYNPFCGGCNDYGKLDRFFYKATRKSETELYLWDIKASRPDLFRTWAGDVGMATGLEVRRETQRDDRDARVDGTVTYTDSITGIAYPSDMYGVSPTPDTEGSRTVAGLFAEFSVPLVSREMGIPLVRALDLQVAGRAEHYSDFGNVTKPKLALGWTVVDGLTLRASWAKGFRAPNLEQVNATVVSRSNTRTDYIQCEADVRSGALTSINACGTTYRSSTTARRSGNPDLKPETSTNTSAGIVFQPQFIPDDFGRFTFAVDYYKYAQEGIIGLFGEGNGLILDYLLRQQGSSNANVVRAAPTADDIARFAGTGLDPAGKVLYVTDQYVNMQPQTVRGVDYSLAWSSPETGIGRVDIGISGTRLIEFYRDRSPALQALEDAKATGLVDPSIAITGGGDLIGDGGNPKWKWSGNLTWRYQNVTVGASARYASSYHETSLTLADGTPWTVKSQTLANAFVKYDFNREGMFNGVSLKLGANNLADKRPPVSDDSYGYSSAVYQAYPRYWYASVTKAF</sequence>
<dbReference type="InterPro" id="IPR036942">
    <property type="entry name" value="Beta-barrel_TonB_sf"/>
</dbReference>
<dbReference type="Gene3D" id="2.170.130.10">
    <property type="entry name" value="TonB-dependent receptor, plug domain"/>
    <property type="match status" value="1"/>
</dbReference>
<evidence type="ECO:0000256" key="3">
    <source>
        <dbReference type="ARBA" id="ARBA00022452"/>
    </source>
</evidence>
<keyword evidence="2 10" id="KW-0813">Transport</keyword>
<keyword evidence="12" id="KW-0732">Signal</keyword>
<evidence type="ECO:0000259" key="13">
    <source>
        <dbReference type="SMART" id="SM00965"/>
    </source>
</evidence>
<dbReference type="SUPFAM" id="SSF56935">
    <property type="entry name" value="Porins"/>
    <property type="match status" value="1"/>
</dbReference>
<organism evidence="14 15">
    <name type="scientific">Stenotrophomonas nematodicola</name>
    <dbReference type="NCBI Taxonomy" id="2656746"/>
    <lineage>
        <taxon>Bacteria</taxon>
        <taxon>Pseudomonadati</taxon>
        <taxon>Pseudomonadota</taxon>
        <taxon>Gammaproteobacteria</taxon>
        <taxon>Lysobacterales</taxon>
        <taxon>Lysobacteraceae</taxon>
        <taxon>Stenotrophomonas</taxon>
    </lineage>
</organism>
<evidence type="ECO:0000256" key="10">
    <source>
        <dbReference type="PROSITE-ProRule" id="PRU01360"/>
    </source>
</evidence>
<evidence type="ECO:0000256" key="12">
    <source>
        <dbReference type="SAM" id="SignalP"/>
    </source>
</evidence>
<dbReference type="Pfam" id="PF07715">
    <property type="entry name" value="Plug"/>
    <property type="match status" value="1"/>
</dbReference>
<dbReference type="PROSITE" id="PS52016">
    <property type="entry name" value="TONB_DEPENDENT_REC_3"/>
    <property type="match status" value="1"/>
</dbReference>
<evidence type="ECO:0000313" key="15">
    <source>
        <dbReference type="Proteomes" id="UP001605261"/>
    </source>
</evidence>
<dbReference type="InterPro" id="IPR012910">
    <property type="entry name" value="Plug_dom"/>
</dbReference>
<evidence type="ECO:0000256" key="8">
    <source>
        <dbReference type="ARBA" id="ARBA00023136"/>
    </source>
</evidence>
<dbReference type="InterPro" id="IPR037066">
    <property type="entry name" value="Plug_dom_sf"/>
</dbReference>
<dbReference type="Gene3D" id="2.40.170.20">
    <property type="entry name" value="TonB-dependent receptor, beta-barrel domain"/>
    <property type="match status" value="1"/>
</dbReference>
<comment type="caution">
    <text evidence="14">The sequence shown here is derived from an EMBL/GenBank/DDBJ whole genome shotgun (WGS) entry which is preliminary data.</text>
</comment>
<dbReference type="InterPro" id="IPR000531">
    <property type="entry name" value="Beta-barrel_TonB"/>
</dbReference>
<keyword evidence="4" id="KW-0406">Ion transport</keyword>
<comment type="subcellular location">
    <subcellularLocation>
        <location evidence="1 10">Cell outer membrane</location>
        <topology evidence="1 10">Multi-pass membrane protein</topology>
    </subcellularLocation>
</comment>
<gene>
    <name evidence="14" type="ORF">ACEU0G_002934</name>
</gene>
<dbReference type="PANTHER" id="PTHR47234:SF2">
    <property type="entry name" value="TONB-DEPENDENT RECEPTOR"/>
    <property type="match status" value="1"/>
</dbReference>
<dbReference type="SMART" id="SM00965">
    <property type="entry name" value="STN"/>
    <property type="match status" value="1"/>
</dbReference>
<feature type="signal peptide" evidence="12">
    <location>
        <begin position="1"/>
        <end position="30"/>
    </location>
</feature>